<gene>
    <name evidence="2" type="ORF">MNBD_ALPHA08-1220</name>
</gene>
<dbReference type="InterPro" id="IPR005532">
    <property type="entry name" value="SUMF_dom"/>
</dbReference>
<keyword evidence="2" id="KW-0238">DNA-binding</keyword>
<dbReference type="InterPro" id="IPR042095">
    <property type="entry name" value="SUMF_sf"/>
</dbReference>
<evidence type="ECO:0000313" key="2">
    <source>
        <dbReference type="EMBL" id="VAW01000.1"/>
    </source>
</evidence>
<name>A0A3B0S9M6_9ZZZZ</name>
<dbReference type="EMBL" id="UOEC01000181">
    <property type="protein sequence ID" value="VAW01000.1"/>
    <property type="molecule type" value="Genomic_DNA"/>
</dbReference>
<dbReference type="SUPFAM" id="SSF56436">
    <property type="entry name" value="C-type lectin-like"/>
    <property type="match status" value="1"/>
</dbReference>
<dbReference type="PANTHER" id="PTHR23150:SF19">
    <property type="entry name" value="FORMYLGLYCINE-GENERATING ENZYME"/>
    <property type="match status" value="1"/>
</dbReference>
<dbReference type="InterPro" id="IPR051043">
    <property type="entry name" value="Sulfatase_Mod_Factor_Kinase"/>
</dbReference>
<dbReference type="AlphaFoldDB" id="A0A3B0S9M6"/>
<organism evidence="2">
    <name type="scientific">hydrothermal vent metagenome</name>
    <dbReference type="NCBI Taxonomy" id="652676"/>
    <lineage>
        <taxon>unclassified sequences</taxon>
        <taxon>metagenomes</taxon>
        <taxon>ecological metagenomes</taxon>
    </lineage>
</organism>
<dbReference type="Gene3D" id="3.90.1580.10">
    <property type="entry name" value="paralog of FGE (formylglycine-generating enzyme)"/>
    <property type="match status" value="1"/>
</dbReference>
<dbReference type="Pfam" id="PF03781">
    <property type="entry name" value="FGE-sulfatase"/>
    <property type="match status" value="1"/>
</dbReference>
<dbReference type="InterPro" id="IPR016187">
    <property type="entry name" value="CTDL_fold"/>
</dbReference>
<dbReference type="PANTHER" id="PTHR23150">
    <property type="entry name" value="SULFATASE MODIFYING FACTOR 1, 2"/>
    <property type="match status" value="1"/>
</dbReference>
<dbReference type="GO" id="GO:0003677">
    <property type="term" value="F:DNA binding"/>
    <property type="evidence" value="ECO:0007669"/>
    <property type="project" value="UniProtKB-KW"/>
</dbReference>
<dbReference type="GO" id="GO:0120147">
    <property type="term" value="F:formylglycine-generating oxidase activity"/>
    <property type="evidence" value="ECO:0007669"/>
    <property type="project" value="TreeGrafter"/>
</dbReference>
<sequence>MKTFFAGLFALFLTTGSGLAFETPSLVTIPAGEFIFGSDQKQREYGYQLDEKAYGHSVTRQQGWYDDEAKLQKVFLPEYQITKTAITNGQYEKFLAETRNRRPWVGADTWAGYKLVHPYSRAQRHNWSGRKAPAGRRNHPVVLVAYKDVLAYADWLSKKTGDTWRLPSEKEWEKAARGTDGRYFPWGDKYDPNLLNSNDKGPFDTMPVGSFEKGASPFGLLDGAGQVFEWTSTSVGKNRHRVKGGSWDDKGCGVCRAAASHSRPDYLKHILVGFRLVRETR</sequence>
<feature type="domain" description="Sulfatase-modifying factor enzyme-like" evidence="1">
    <location>
        <begin position="23"/>
        <end position="278"/>
    </location>
</feature>
<proteinExistence type="predicted"/>
<accession>A0A3B0S9M6</accession>
<reference evidence="2" key="1">
    <citation type="submission" date="2018-06" db="EMBL/GenBank/DDBJ databases">
        <authorList>
            <person name="Zhirakovskaya E."/>
        </authorList>
    </citation>
    <scope>NUCLEOTIDE SEQUENCE</scope>
</reference>
<evidence type="ECO:0000259" key="1">
    <source>
        <dbReference type="Pfam" id="PF03781"/>
    </source>
</evidence>
<protein>
    <submittedName>
        <fullName evidence="2">DNA-binding protein</fullName>
    </submittedName>
</protein>